<dbReference type="RefSeq" id="WP_132321010.1">
    <property type="nucleotide sequence ID" value="NZ_FWZT01000013.1"/>
</dbReference>
<dbReference type="STRING" id="1513793.SAMN06296036_11322"/>
<keyword evidence="2" id="KW-1185">Reference proteome</keyword>
<organism evidence="1 2">
    <name type="scientific">Pseudobacteriovorax antillogorgiicola</name>
    <dbReference type="NCBI Taxonomy" id="1513793"/>
    <lineage>
        <taxon>Bacteria</taxon>
        <taxon>Pseudomonadati</taxon>
        <taxon>Bdellovibrionota</taxon>
        <taxon>Oligoflexia</taxon>
        <taxon>Oligoflexales</taxon>
        <taxon>Pseudobacteriovoracaceae</taxon>
        <taxon>Pseudobacteriovorax</taxon>
    </lineage>
</organism>
<dbReference type="Proteomes" id="UP000192907">
    <property type="component" value="Unassembled WGS sequence"/>
</dbReference>
<evidence type="ECO:0000313" key="2">
    <source>
        <dbReference type="Proteomes" id="UP000192907"/>
    </source>
</evidence>
<dbReference type="PANTHER" id="PTHR40050">
    <property type="entry name" value="INNER SPORE COAT PROTEIN H"/>
    <property type="match status" value="1"/>
</dbReference>
<dbReference type="PROSITE" id="PS51257">
    <property type="entry name" value="PROKAR_LIPOPROTEIN"/>
    <property type="match status" value="1"/>
</dbReference>
<accession>A0A1Y6CA78</accession>
<dbReference type="Pfam" id="PF08757">
    <property type="entry name" value="CotH"/>
    <property type="match status" value="1"/>
</dbReference>
<proteinExistence type="predicted"/>
<protein>
    <submittedName>
        <fullName evidence="1">CotH protein</fullName>
    </submittedName>
</protein>
<evidence type="ECO:0000313" key="1">
    <source>
        <dbReference type="EMBL" id="SMF42801.1"/>
    </source>
</evidence>
<dbReference type="AlphaFoldDB" id="A0A1Y6CA78"/>
<dbReference type="InterPro" id="IPR014867">
    <property type="entry name" value="Spore_coat_CotH_CotH2/3/7"/>
</dbReference>
<dbReference type="EMBL" id="FWZT01000013">
    <property type="protein sequence ID" value="SMF42801.1"/>
    <property type="molecule type" value="Genomic_DNA"/>
</dbReference>
<dbReference type="OrthoDB" id="3235126at2"/>
<name>A0A1Y6CA78_9BACT</name>
<dbReference type="PANTHER" id="PTHR40050:SF1">
    <property type="entry name" value="INNER SPORE COAT PROTEIN H"/>
    <property type="match status" value="1"/>
</dbReference>
<sequence length="369" mass="42670">MKHLGFILTLFIFSACGDDDELKNYGLPVINLVIEADERSKMESALTEKIQASAALQIEGQWKEIKVSYSGKSSLFHPKRSYKVQIADGTEYQGLDRFRLSAQGSDKSGLRSLIGFEVFREQGLIAPRQFPIALYLNQRFQGLYHVIEEVDEEFFGTRGVTAEQVYKARYGRLGHANFELKNLNDLSLGFKVVLGEKRYDPLEEMIAVIQEPTIQLNAIDEVLDRVNYLNYLASAAFLNHWDGYNNNFFVYWDRTKLRFAPWDLDHIGEPSSYYDQAYRGKNDLSKALLSFSEAEEQFLQILLEMTSDQRKQKIRDRILFYGDQVRTAYEQDPYLSNYDFDSELQILLDSLDRWQAAIRQDIESNSATL</sequence>
<reference evidence="2" key="1">
    <citation type="submission" date="2017-04" db="EMBL/GenBank/DDBJ databases">
        <authorList>
            <person name="Varghese N."/>
            <person name="Submissions S."/>
        </authorList>
    </citation>
    <scope>NUCLEOTIDE SEQUENCE [LARGE SCALE GENOMIC DNA]</scope>
    <source>
        <strain evidence="2">RKEM611</strain>
    </source>
</reference>
<gene>
    <name evidence="1" type="ORF">SAMN06296036_11322</name>
</gene>